<evidence type="ECO:0000313" key="2">
    <source>
        <dbReference type="Proteomes" id="UP001215280"/>
    </source>
</evidence>
<proteinExistence type="predicted"/>
<gene>
    <name evidence="1" type="ORF">DFH07DRAFT_773399</name>
</gene>
<protein>
    <submittedName>
        <fullName evidence="1">Uncharacterized protein</fullName>
    </submittedName>
</protein>
<accession>A0AAD7ND52</accession>
<evidence type="ECO:0000313" key="1">
    <source>
        <dbReference type="EMBL" id="KAJ7755281.1"/>
    </source>
</evidence>
<name>A0AAD7ND52_9AGAR</name>
<dbReference type="AlphaFoldDB" id="A0AAD7ND52"/>
<comment type="caution">
    <text evidence="1">The sequence shown here is derived from an EMBL/GenBank/DDBJ whole genome shotgun (WGS) entry which is preliminary data.</text>
</comment>
<reference evidence="1" key="1">
    <citation type="submission" date="2023-03" db="EMBL/GenBank/DDBJ databases">
        <title>Massive genome expansion in bonnet fungi (Mycena s.s.) driven by repeated elements and novel gene families across ecological guilds.</title>
        <authorList>
            <consortium name="Lawrence Berkeley National Laboratory"/>
            <person name="Harder C.B."/>
            <person name="Miyauchi S."/>
            <person name="Viragh M."/>
            <person name="Kuo A."/>
            <person name="Thoen E."/>
            <person name="Andreopoulos B."/>
            <person name="Lu D."/>
            <person name="Skrede I."/>
            <person name="Drula E."/>
            <person name="Henrissat B."/>
            <person name="Morin E."/>
            <person name="Kohler A."/>
            <person name="Barry K."/>
            <person name="LaButti K."/>
            <person name="Morin E."/>
            <person name="Salamov A."/>
            <person name="Lipzen A."/>
            <person name="Mereny Z."/>
            <person name="Hegedus B."/>
            <person name="Baldrian P."/>
            <person name="Stursova M."/>
            <person name="Weitz H."/>
            <person name="Taylor A."/>
            <person name="Grigoriev I.V."/>
            <person name="Nagy L.G."/>
            <person name="Martin F."/>
            <person name="Kauserud H."/>
        </authorList>
    </citation>
    <scope>NUCLEOTIDE SEQUENCE</scope>
    <source>
        <strain evidence="1">CBHHK188m</strain>
    </source>
</reference>
<organism evidence="1 2">
    <name type="scientific">Mycena maculata</name>
    <dbReference type="NCBI Taxonomy" id="230809"/>
    <lineage>
        <taxon>Eukaryota</taxon>
        <taxon>Fungi</taxon>
        <taxon>Dikarya</taxon>
        <taxon>Basidiomycota</taxon>
        <taxon>Agaricomycotina</taxon>
        <taxon>Agaricomycetes</taxon>
        <taxon>Agaricomycetidae</taxon>
        <taxon>Agaricales</taxon>
        <taxon>Marasmiineae</taxon>
        <taxon>Mycenaceae</taxon>
        <taxon>Mycena</taxon>
    </lineage>
</organism>
<dbReference type="EMBL" id="JARJLG010000064">
    <property type="protein sequence ID" value="KAJ7755281.1"/>
    <property type="molecule type" value="Genomic_DNA"/>
</dbReference>
<dbReference type="Proteomes" id="UP001215280">
    <property type="component" value="Unassembled WGS sequence"/>
</dbReference>
<keyword evidence="2" id="KW-1185">Reference proteome</keyword>
<sequence>MQRKSSNTTPIQRRGRNVKLRILRNQGATTEIPLDPAPLPATSAPEIPATSTVAGIDREELLKLLAEVCNKPGASTTQTTRITRKSRNGKVKVVAPTNKKDIVQYQALLRDEIYEKFNVHGAQDFMTHVPVTPDEMAKSPAKDDWRWDFSEGYTHSQWNKTIIQRIVDNTITFDTRLTTVDHNWLEKEVLEKLKRYRGEWSRLRPKLNETKEEAEARAVEYHEKRLVAAKSTSAKFRASVWTKTTRRKLTSTIEIKESNSEAAADLETWKRLLMILQRFGPEGMSSEEEGETTTVSNERVKIFKVKICVWRAPEISDYWRIVDKETQEIHKRRRGGGTEACPRHGDIVYGRADPPKGLHRCLYDGAWLQKMGAQYEEELEISDEAFSLLVAATGRM</sequence>